<feature type="compositionally biased region" description="Polar residues" evidence="1">
    <location>
        <begin position="161"/>
        <end position="187"/>
    </location>
</feature>
<dbReference type="RefSeq" id="XP_025355557.1">
    <property type="nucleotide sequence ID" value="XM_025498698.1"/>
</dbReference>
<dbReference type="PANTHER" id="PTHR37332">
    <property type="entry name" value="EXPRESSED PROTEIN"/>
    <property type="match status" value="1"/>
</dbReference>
<gene>
    <name evidence="2" type="ORF">FA14DRAFT_160481</name>
</gene>
<feature type="compositionally biased region" description="Low complexity" evidence="1">
    <location>
        <begin position="10"/>
        <end position="38"/>
    </location>
</feature>
<reference evidence="2 3" key="1">
    <citation type="journal article" date="2018" name="Mol. Biol. Evol.">
        <title>Broad Genomic Sampling Reveals a Smut Pathogenic Ancestry of the Fungal Clade Ustilaginomycotina.</title>
        <authorList>
            <person name="Kijpornyongpan T."/>
            <person name="Mondo S.J."/>
            <person name="Barry K."/>
            <person name="Sandor L."/>
            <person name="Lee J."/>
            <person name="Lipzen A."/>
            <person name="Pangilinan J."/>
            <person name="LaButti K."/>
            <person name="Hainaut M."/>
            <person name="Henrissat B."/>
            <person name="Grigoriev I.V."/>
            <person name="Spatafora J.W."/>
            <person name="Aime M.C."/>
        </authorList>
    </citation>
    <scope>NUCLEOTIDE SEQUENCE [LARGE SCALE GENOMIC DNA]</scope>
    <source>
        <strain evidence="2 3">MCA 3882</strain>
    </source>
</reference>
<dbReference type="STRING" id="1280837.A0A316VIB9"/>
<feature type="region of interest" description="Disordered" evidence="1">
    <location>
        <begin position="78"/>
        <end position="187"/>
    </location>
</feature>
<feature type="region of interest" description="Disordered" evidence="1">
    <location>
        <begin position="527"/>
        <end position="547"/>
    </location>
</feature>
<dbReference type="InParanoid" id="A0A316VIB9"/>
<dbReference type="AlphaFoldDB" id="A0A316VIB9"/>
<proteinExistence type="predicted"/>
<keyword evidence="3" id="KW-1185">Reference proteome</keyword>
<dbReference type="EMBL" id="KZ819603">
    <property type="protein sequence ID" value="PWN35255.1"/>
    <property type="molecule type" value="Genomic_DNA"/>
</dbReference>
<dbReference type="PANTHER" id="PTHR37332:SF1">
    <property type="entry name" value="ELMO DOMAIN-CONTAINING PROTEIN"/>
    <property type="match status" value="1"/>
</dbReference>
<name>A0A316VIB9_9BASI</name>
<accession>A0A316VIB9</accession>
<evidence type="ECO:0000313" key="2">
    <source>
        <dbReference type="EMBL" id="PWN35255.1"/>
    </source>
</evidence>
<feature type="compositionally biased region" description="Polar residues" evidence="1">
    <location>
        <begin position="113"/>
        <end position="123"/>
    </location>
</feature>
<dbReference type="Proteomes" id="UP000245771">
    <property type="component" value="Unassembled WGS sequence"/>
</dbReference>
<organism evidence="2 3">
    <name type="scientific">Meira miltonrushii</name>
    <dbReference type="NCBI Taxonomy" id="1280837"/>
    <lineage>
        <taxon>Eukaryota</taxon>
        <taxon>Fungi</taxon>
        <taxon>Dikarya</taxon>
        <taxon>Basidiomycota</taxon>
        <taxon>Ustilaginomycotina</taxon>
        <taxon>Exobasidiomycetes</taxon>
        <taxon>Exobasidiales</taxon>
        <taxon>Brachybasidiaceae</taxon>
        <taxon>Meira</taxon>
    </lineage>
</organism>
<dbReference type="OrthoDB" id="14339at2759"/>
<feature type="compositionally biased region" description="Low complexity" evidence="1">
    <location>
        <begin position="128"/>
        <end position="144"/>
    </location>
</feature>
<feature type="compositionally biased region" description="Low complexity" evidence="1">
    <location>
        <begin position="45"/>
        <end position="58"/>
    </location>
</feature>
<evidence type="ECO:0000313" key="3">
    <source>
        <dbReference type="Proteomes" id="UP000245771"/>
    </source>
</evidence>
<sequence length="605" mass="62490">MAPILGGRRGSNAAGTASAAAAAAAAAANNPASSSSSSGHGGTAGSSSGSSNAAAVSSVPPLPANKTSTIRGYYASAQGGSSSGSQMPSSATAIAPVHPPSSYGTGGMPYSPPNRNGASTQNKFMAKTSTAPNTSSSPHSHTNSIPMPTDSAIQGSGYKSIDSSSIGDTSLSPNASPSATSVPSFPTSAQSSVTYFAHGNHSGMLDQQSMNSNFTTNTSSSYLTPNHAINSALSSSLSDTPLREAFARRIRSLAYIKRTLSANQRDRYNPSANQAWLDIVRISRQDLDSIYDSEPMRRRAHRYYLLGCSLASTVELISVGEFARAVLAVINEVEMTADAGDKDKTKMRNFFKSSIRGGTARKSAGSVGLAEFSSTYDGVSVGGPSLSSLGPSGVELIGTHIPFQLDFLQTTITFCDILMEIYCKFTYFLNSSAGGMPQGSMRDIEGLPTSGMNTHENFLSPTGAPIAASSMDAMQKVDAKLRKILAQICKEIDGLARQRIREELGSIDPLMARDIQAMDTNTPTAFGTPQSGTSLGASAHAQDSYPSAVPMTNPSISAGAPIGSMRGSNKLGSIHSSNPNMYAGSAPNLLTAGQSPALNAGGNVH</sequence>
<feature type="region of interest" description="Disordered" evidence="1">
    <location>
        <begin position="1"/>
        <end position="63"/>
    </location>
</feature>
<feature type="compositionally biased region" description="Polar residues" evidence="1">
    <location>
        <begin position="527"/>
        <end position="536"/>
    </location>
</feature>
<evidence type="ECO:0000256" key="1">
    <source>
        <dbReference type="SAM" id="MobiDB-lite"/>
    </source>
</evidence>
<protein>
    <submittedName>
        <fullName evidence="2">Uncharacterized protein</fullName>
    </submittedName>
</protein>
<feature type="compositionally biased region" description="Low complexity" evidence="1">
    <location>
        <begin position="78"/>
        <end position="93"/>
    </location>
</feature>
<dbReference type="GeneID" id="37020479"/>